<keyword evidence="3" id="KW-1185">Reference proteome</keyword>
<feature type="domain" description="NAD-dependent epimerase/dehydratase" evidence="1">
    <location>
        <begin position="16"/>
        <end position="169"/>
    </location>
</feature>
<evidence type="ECO:0000313" key="3">
    <source>
        <dbReference type="Proteomes" id="UP000186221"/>
    </source>
</evidence>
<dbReference type="RefSeq" id="WP_076486157.1">
    <property type="nucleotide sequence ID" value="NZ_FTOG01000013.1"/>
</dbReference>
<evidence type="ECO:0000259" key="1">
    <source>
        <dbReference type="Pfam" id="PF01370"/>
    </source>
</evidence>
<protein>
    <submittedName>
        <fullName evidence="2">Nucleoside-diphosphate-sugar epimerase</fullName>
    </submittedName>
</protein>
<dbReference type="AlphaFoldDB" id="A0A1N7Q5J9"/>
<dbReference type="STRING" id="453582.SAMN05421580_11312"/>
<organism evidence="2 3">
    <name type="scientific">Rhodobacter aestuarii</name>
    <dbReference type="NCBI Taxonomy" id="453582"/>
    <lineage>
        <taxon>Bacteria</taxon>
        <taxon>Pseudomonadati</taxon>
        <taxon>Pseudomonadota</taxon>
        <taxon>Alphaproteobacteria</taxon>
        <taxon>Rhodobacterales</taxon>
        <taxon>Rhodobacter group</taxon>
        <taxon>Rhodobacter</taxon>
    </lineage>
</organism>
<accession>A0A1N7Q5J9</accession>
<dbReference type="InterPro" id="IPR036291">
    <property type="entry name" value="NAD(P)-bd_dom_sf"/>
</dbReference>
<dbReference type="InterPro" id="IPR001509">
    <property type="entry name" value="Epimerase_deHydtase"/>
</dbReference>
<dbReference type="Proteomes" id="UP000186221">
    <property type="component" value="Unassembled WGS sequence"/>
</dbReference>
<evidence type="ECO:0000313" key="2">
    <source>
        <dbReference type="EMBL" id="SIT17877.1"/>
    </source>
</evidence>
<dbReference type="Gene3D" id="3.40.50.720">
    <property type="entry name" value="NAD(P)-binding Rossmann-like Domain"/>
    <property type="match status" value="1"/>
</dbReference>
<proteinExistence type="predicted"/>
<gene>
    <name evidence="2" type="ORF">SAMN05421580_11312</name>
</gene>
<dbReference type="OrthoDB" id="7687386at2"/>
<dbReference type="SUPFAM" id="SSF51735">
    <property type="entry name" value="NAD(P)-binding Rossmann-fold domains"/>
    <property type="match status" value="1"/>
</dbReference>
<reference evidence="3" key="1">
    <citation type="submission" date="2017-01" db="EMBL/GenBank/DDBJ databases">
        <authorList>
            <person name="Varghese N."/>
            <person name="Submissions S."/>
        </authorList>
    </citation>
    <scope>NUCLEOTIDE SEQUENCE [LARGE SCALE GENOMIC DNA]</scope>
    <source>
        <strain evidence="3">DSM 19945</strain>
    </source>
</reference>
<name>A0A1N7Q5J9_9RHOB</name>
<dbReference type="EMBL" id="FTOG01000013">
    <property type="protein sequence ID" value="SIT17877.1"/>
    <property type="molecule type" value="Genomic_DNA"/>
</dbReference>
<dbReference type="Pfam" id="PF01370">
    <property type="entry name" value="Epimerase"/>
    <property type="match status" value="1"/>
</dbReference>
<sequence length="292" mass="29578">MSSPNLSASSALPRLLIVGGSGRLGRLLRHAWAGGANEAPQLLWQARAGRAVAESDLIFDPLSEPEAYLSAIAQADVVLNLAGVVRGDAAQLARNTDLALAAVAAAKGKPVLVASSAAVYGRAGAEPCAEESQMMPIAPYGAAKAAMERALLGASGVTVLRIGNVAGADALLGAAPTLEPRQIDIFPAGHGPLRSYIGPQALAGALGHLVRLVATGQPVPPCLNLALVGPVGMEALAEAAGLEWTPRAAPDGAIERVELALERAQALGLVPDHPTTADAIINDLRGLEELGA</sequence>